<comment type="caution">
    <text evidence="4">The sequence shown here is derived from an EMBL/GenBank/DDBJ whole genome shotgun (WGS) entry which is preliminary data.</text>
</comment>
<dbReference type="EMBL" id="JAEINI020000004">
    <property type="protein sequence ID" value="MCB5226696.1"/>
    <property type="molecule type" value="Genomic_DNA"/>
</dbReference>
<dbReference type="RefSeq" id="WP_226750793.1">
    <property type="nucleotide sequence ID" value="NZ_JAEINI020000004.1"/>
</dbReference>
<comment type="similarity">
    <text evidence="1">Belongs to the short-chain dehydrogenases/reductases (SDR) family.</text>
</comment>
<reference evidence="4 5" key="1">
    <citation type="submission" date="2021-10" db="EMBL/GenBank/DDBJ databases">
        <title>Alishewanella koreense sp. nov. isolated from seawater of southwestern coast in South Korea and the proposal for the reclassification of Rheinheimera perlucida and Rheinheimera tuosuensis as Arsukibacterium perlucida and Arsukibacterium tuosuensis.</title>
        <authorList>
            <person name="Kim K.H."/>
            <person name="Ruan W."/>
            <person name="Kim K.R."/>
            <person name="Baek J.H."/>
            <person name="Jeon C.O."/>
        </authorList>
    </citation>
    <scope>NUCLEOTIDE SEQUENCE [LARGE SCALE GENOMIC DNA]</scope>
    <source>
        <strain evidence="4 5">16-MA</strain>
    </source>
</reference>
<dbReference type="PROSITE" id="PS00061">
    <property type="entry name" value="ADH_SHORT"/>
    <property type="match status" value="1"/>
</dbReference>
<dbReference type="PANTHER" id="PTHR44196:SF1">
    <property type="entry name" value="DEHYDROGENASE_REDUCTASE SDR FAMILY MEMBER 7B"/>
    <property type="match status" value="1"/>
</dbReference>
<dbReference type="PRINTS" id="PR00081">
    <property type="entry name" value="GDHRDH"/>
</dbReference>
<dbReference type="Pfam" id="PF00106">
    <property type="entry name" value="adh_short"/>
    <property type="match status" value="1"/>
</dbReference>
<accession>A0ABS8C2X4</accession>
<dbReference type="NCBIfam" id="NF006565">
    <property type="entry name" value="PRK09072.1"/>
    <property type="match status" value="1"/>
</dbReference>
<feature type="domain" description="Ketoreductase" evidence="3">
    <location>
        <begin position="6"/>
        <end position="178"/>
    </location>
</feature>
<name>A0ABS8C2X4_9ALTE</name>
<evidence type="ECO:0000313" key="5">
    <source>
        <dbReference type="Proteomes" id="UP000633814"/>
    </source>
</evidence>
<evidence type="ECO:0000313" key="4">
    <source>
        <dbReference type="EMBL" id="MCB5226696.1"/>
    </source>
</evidence>
<protein>
    <submittedName>
        <fullName evidence="4">SDR family oxidoreductase</fullName>
    </submittedName>
</protein>
<sequence length="271" mass="28996">MTLEAKAVLLTGASGGIGQALAQQLDQAGATLWLTGRNEAALKTLAAKLSRPAHIVIADLASNAGRQHLLENLGTQPLDAVVFAAGTNHFALLGDQNAEQLSQLINTNLLAPMQLTQSLLPRLSADARLLYIGSSLGAIGYPGFAAYGASKAGLRSFAQALRREWADSPRQVCHIAPRATQTEMNSTAMQQMNQQLKVKADSPQWVASQVLRQLQATQMHDQDLGYPEKLFIRINAVLPGVVDNAITSQLPVIKRYAKQNVSQALTTGEAL</sequence>
<evidence type="ECO:0000256" key="1">
    <source>
        <dbReference type="ARBA" id="ARBA00006484"/>
    </source>
</evidence>
<dbReference type="InterPro" id="IPR036291">
    <property type="entry name" value="NAD(P)-bd_dom_sf"/>
</dbReference>
<organism evidence="4 5">
    <name type="scientific">Alishewanella maricola</name>
    <dbReference type="NCBI Taxonomy" id="2795740"/>
    <lineage>
        <taxon>Bacteria</taxon>
        <taxon>Pseudomonadati</taxon>
        <taxon>Pseudomonadota</taxon>
        <taxon>Gammaproteobacteria</taxon>
        <taxon>Alteromonadales</taxon>
        <taxon>Alteromonadaceae</taxon>
        <taxon>Alishewanella</taxon>
    </lineage>
</organism>
<dbReference type="InterPro" id="IPR057326">
    <property type="entry name" value="KR_dom"/>
</dbReference>
<keyword evidence="5" id="KW-1185">Reference proteome</keyword>
<dbReference type="Proteomes" id="UP000633814">
    <property type="component" value="Unassembled WGS sequence"/>
</dbReference>
<dbReference type="CDD" id="cd05233">
    <property type="entry name" value="SDR_c"/>
    <property type="match status" value="1"/>
</dbReference>
<dbReference type="SUPFAM" id="SSF51735">
    <property type="entry name" value="NAD(P)-binding Rossmann-fold domains"/>
    <property type="match status" value="1"/>
</dbReference>
<proteinExistence type="inferred from homology"/>
<dbReference type="Gene3D" id="3.40.50.720">
    <property type="entry name" value="NAD(P)-binding Rossmann-like Domain"/>
    <property type="match status" value="1"/>
</dbReference>
<dbReference type="SMART" id="SM00822">
    <property type="entry name" value="PKS_KR"/>
    <property type="match status" value="1"/>
</dbReference>
<evidence type="ECO:0000259" key="3">
    <source>
        <dbReference type="SMART" id="SM00822"/>
    </source>
</evidence>
<dbReference type="PANTHER" id="PTHR44196">
    <property type="entry name" value="DEHYDROGENASE/REDUCTASE SDR FAMILY MEMBER 7B"/>
    <property type="match status" value="1"/>
</dbReference>
<dbReference type="InterPro" id="IPR020904">
    <property type="entry name" value="Sc_DH/Rdtase_CS"/>
</dbReference>
<keyword evidence="2" id="KW-0560">Oxidoreductase</keyword>
<dbReference type="InterPro" id="IPR002347">
    <property type="entry name" value="SDR_fam"/>
</dbReference>
<gene>
    <name evidence="4" type="ORF">JAO78_007675</name>
</gene>
<evidence type="ECO:0000256" key="2">
    <source>
        <dbReference type="ARBA" id="ARBA00023002"/>
    </source>
</evidence>